<gene>
    <name evidence="2" type="ORF">ILUMI_18238</name>
</gene>
<feature type="region of interest" description="Disordered" evidence="1">
    <location>
        <begin position="174"/>
        <end position="363"/>
    </location>
</feature>
<organism evidence="2 3">
    <name type="scientific">Ignelater luminosus</name>
    <name type="common">Cucubano</name>
    <name type="synonym">Pyrophorus luminosus</name>
    <dbReference type="NCBI Taxonomy" id="2038154"/>
    <lineage>
        <taxon>Eukaryota</taxon>
        <taxon>Metazoa</taxon>
        <taxon>Ecdysozoa</taxon>
        <taxon>Arthropoda</taxon>
        <taxon>Hexapoda</taxon>
        <taxon>Insecta</taxon>
        <taxon>Pterygota</taxon>
        <taxon>Neoptera</taxon>
        <taxon>Endopterygota</taxon>
        <taxon>Coleoptera</taxon>
        <taxon>Polyphaga</taxon>
        <taxon>Elateriformia</taxon>
        <taxon>Elateroidea</taxon>
        <taxon>Elateridae</taxon>
        <taxon>Agrypninae</taxon>
        <taxon>Pyrophorini</taxon>
        <taxon>Ignelater</taxon>
    </lineage>
</organism>
<dbReference type="EMBL" id="VTPC01081013">
    <property type="protein sequence ID" value="KAF2887935.1"/>
    <property type="molecule type" value="Genomic_DNA"/>
</dbReference>
<dbReference type="OrthoDB" id="6496131at2759"/>
<protein>
    <submittedName>
        <fullName evidence="2">Uncharacterized protein</fullName>
    </submittedName>
</protein>
<evidence type="ECO:0000256" key="1">
    <source>
        <dbReference type="SAM" id="MobiDB-lite"/>
    </source>
</evidence>
<proteinExistence type="predicted"/>
<reference evidence="2" key="1">
    <citation type="submission" date="2019-08" db="EMBL/GenBank/DDBJ databases">
        <title>The genome of the North American firefly Photinus pyralis.</title>
        <authorList>
            <consortium name="Photinus pyralis genome working group"/>
            <person name="Fallon T.R."/>
            <person name="Sander Lower S.E."/>
            <person name="Weng J.-K."/>
        </authorList>
    </citation>
    <scope>NUCLEOTIDE SEQUENCE</scope>
    <source>
        <strain evidence="2">TRF0915ILg1</strain>
        <tissue evidence="2">Whole body</tissue>
    </source>
</reference>
<accession>A0A8K0CQL5</accession>
<dbReference type="Proteomes" id="UP000801492">
    <property type="component" value="Unassembled WGS sequence"/>
</dbReference>
<keyword evidence="3" id="KW-1185">Reference proteome</keyword>
<sequence length="363" mass="39916">MLHDVNTTYNTTNHDDRVNDVRMESSNLAITPIYGDIGALKEFNIVEDWNLYKERLDQYFLANYITEDRKVAVLLTLIGTQAYKVLRDLCDPVFRKEKFILPTDNHYPHLSLPASRSSQAGPLPARPRHVIKAWMQNSNDRSTLVIGPLPLPINMRLHPAEAVAGQFCRARDDKRRASDVVHRQPEGRHRSVLRLRDTHDAAGLHHRRYPDRGPPAQGNPPANAPTRVSTASSAAIPRAAAKTGSLTASNHEDQSAASMSPLPWPTLPQGLRAPPPPLGAAQCGKRRGGRSPARRQHLNHHDFTSTGCSQMSADTDAAAAHPASTLLEEGQHSLPVAPTTTTTNCDRPANPPRRQQSCPPASL</sequence>
<name>A0A8K0CQL5_IGNLU</name>
<comment type="caution">
    <text evidence="2">The sequence shown here is derived from an EMBL/GenBank/DDBJ whole genome shotgun (WGS) entry which is preliminary data.</text>
</comment>
<feature type="compositionally biased region" description="Low complexity" evidence="1">
    <location>
        <begin position="312"/>
        <end position="325"/>
    </location>
</feature>
<evidence type="ECO:0000313" key="3">
    <source>
        <dbReference type="Proteomes" id="UP000801492"/>
    </source>
</evidence>
<feature type="compositionally biased region" description="Polar residues" evidence="1">
    <location>
        <begin position="353"/>
        <end position="363"/>
    </location>
</feature>
<dbReference type="AlphaFoldDB" id="A0A8K0CQL5"/>
<feature type="compositionally biased region" description="Low complexity" evidence="1">
    <location>
        <begin position="214"/>
        <end position="241"/>
    </location>
</feature>
<feature type="compositionally biased region" description="Basic and acidic residues" evidence="1">
    <location>
        <begin position="174"/>
        <end position="203"/>
    </location>
</feature>
<evidence type="ECO:0000313" key="2">
    <source>
        <dbReference type="EMBL" id="KAF2887935.1"/>
    </source>
</evidence>
<feature type="compositionally biased region" description="Basic residues" evidence="1">
    <location>
        <begin position="284"/>
        <end position="298"/>
    </location>
</feature>